<evidence type="ECO:0000313" key="1">
    <source>
        <dbReference type="EMBL" id="MEP1061664.1"/>
    </source>
</evidence>
<sequence>MLPMLAIKWRRGGIDAGAIVALPKENSDIRANSVNFWGSNIWINISGIFGLQFRPQGIPLSDITTTGASSAYVAQYSLTRLWATSRAHGSD</sequence>
<dbReference type="RefSeq" id="WP_190454557.1">
    <property type="nucleotide sequence ID" value="NZ_JAMPLM010000040.1"/>
</dbReference>
<name>A0ABV0KTU4_9CYAN</name>
<keyword evidence="2" id="KW-1185">Reference proteome</keyword>
<dbReference type="Proteomes" id="UP001476950">
    <property type="component" value="Unassembled WGS sequence"/>
</dbReference>
<reference evidence="1 2" key="1">
    <citation type="submission" date="2022-04" db="EMBL/GenBank/DDBJ databases">
        <title>Positive selection, recombination, and allopatry shape intraspecific diversity of widespread and dominant cyanobacteria.</title>
        <authorList>
            <person name="Wei J."/>
            <person name="Shu W."/>
            <person name="Hu C."/>
        </authorList>
    </citation>
    <scope>NUCLEOTIDE SEQUENCE [LARGE SCALE GENOMIC DNA]</scope>
    <source>
        <strain evidence="1 2">AS-A4</strain>
    </source>
</reference>
<evidence type="ECO:0000313" key="2">
    <source>
        <dbReference type="Proteomes" id="UP001476950"/>
    </source>
</evidence>
<accession>A0ABV0KTU4</accession>
<organism evidence="1 2">
    <name type="scientific">Stenomitos frigidus AS-A4</name>
    <dbReference type="NCBI Taxonomy" id="2933935"/>
    <lineage>
        <taxon>Bacteria</taxon>
        <taxon>Bacillati</taxon>
        <taxon>Cyanobacteriota</taxon>
        <taxon>Cyanophyceae</taxon>
        <taxon>Leptolyngbyales</taxon>
        <taxon>Leptolyngbyaceae</taxon>
        <taxon>Stenomitos</taxon>
    </lineage>
</organism>
<dbReference type="EMBL" id="JAMPLM010000040">
    <property type="protein sequence ID" value="MEP1061664.1"/>
    <property type="molecule type" value="Genomic_DNA"/>
</dbReference>
<proteinExistence type="predicted"/>
<protein>
    <submittedName>
        <fullName evidence="1">Uncharacterized protein</fullName>
    </submittedName>
</protein>
<gene>
    <name evidence="1" type="ORF">NDI38_25015</name>
</gene>
<comment type="caution">
    <text evidence="1">The sequence shown here is derived from an EMBL/GenBank/DDBJ whole genome shotgun (WGS) entry which is preliminary data.</text>
</comment>